<evidence type="ECO:0000313" key="2">
    <source>
        <dbReference type="Proteomes" id="UP001430584"/>
    </source>
</evidence>
<sequence>MPIWDVPEDIVAPIEPEQPFSAFVQVLFKFAKIQATVVCDLHFQPAQGNSPQRKEATISSLRRQMDHMRKQIVEVTLS</sequence>
<dbReference type="Proteomes" id="UP001430584">
    <property type="component" value="Unassembled WGS sequence"/>
</dbReference>
<proteinExistence type="predicted"/>
<dbReference type="RefSeq" id="XP_066632094.1">
    <property type="nucleotide sequence ID" value="XM_066777999.1"/>
</dbReference>
<keyword evidence="2" id="KW-1185">Reference proteome</keyword>
<dbReference type="GeneID" id="92010655"/>
<name>A0ABR3CFU2_9PEZI</name>
<dbReference type="EMBL" id="JAJVCZ030000006">
    <property type="protein sequence ID" value="KAL0259065.1"/>
    <property type="molecule type" value="Genomic_DNA"/>
</dbReference>
<evidence type="ECO:0000313" key="1">
    <source>
        <dbReference type="EMBL" id="KAL0259065.1"/>
    </source>
</evidence>
<organism evidence="1 2">
    <name type="scientific">Diplodia seriata</name>
    <dbReference type="NCBI Taxonomy" id="420778"/>
    <lineage>
        <taxon>Eukaryota</taxon>
        <taxon>Fungi</taxon>
        <taxon>Dikarya</taxon>
        <taxon>Ascomycota</taxon>
        <taxon>Pezizomycotina</taxon>
        <taxon>Dothideomycetes</taxon>
        <taxon>Dothideomycetes incertae sedis</taxon>
        <taxon>Botryosphaeriales</taxon>
        <taxon>Botryosphaeriaceae</taxon>
        <taxon>Diplodia</taxon>
    </lineage>
</organism>
<gene>
    <name evidence="1" type="ORF">SLS55_006570</name>
</gene>
<reference evidence="1 2" key="1">
    <citation type="submission" date="2024-02" db="EMBL/GenBank/DDBJ databases">
        <title>De novo assembly and annotation of 12 fungi associated with fruit tree decline syndrome in Ontario, Canada.</title>
        <authorList>
            <person name="Sulman M."/>
            <person name="Ellouze W."/>
            <person name="Ilyukhin E."/>
        </authorList>
    </citation>
    <scope>NUCLEOTIDE SEQUENCE [LARGE SCALE GENOMIC DNA]</scope>
    <source>
        <strain evidence="1 2">FDS-637</strain>
    </source>
</reference>
<comment type="caution">
    <text evidence="1">The sequence shown here is derived from an EMBL/GenBank/DDBJ whole genome shotgun (WGS) entry which is preliminary data.</text>
</comment>
<protein>
    <submittedName>
        <fullName evidence="1">Uncharacterized protein</fullName>
    </submittedName>
</protein>
<accession>A0ABR3CFU2</accession>